<name>A0A485P6N1_LYNPA</name>
<dbReference type="PANTHER" id="PTHR23239">
    <property type="entry name" value="INTERMEDIATE FILAMENT"/>
    <property type="match status" value="1"/>
</dbReference>
<dbReference type="Proteomes" id="UP000386466">
    <property type="component" value="Unassembled WGS sequence"/>
</dbReference>
<dbReference type="Gene3D" id="1.20.5.1160">
    <property type="entry name" value="Vasodilator-stimulated phosphoprotein"/>
    <property type="match status" value="1"/>
</dbReference>
<dbReference type="GO" id="GO:0005198">
    <property type="term" value="F:structural molecule activity"/>
    <property type="evidence" value="ECO:0007669"/>
    <property type="project" value="InterPro"/>
</dbReference>
<organism evidence="3 4">
    <name type="scientific">Lynx pardinus</name>
    <name type="common">Iberian lynx</name>
    <name type="synonym">Felis pardina</name>
    <dbReference type="NCBI Taxonomy" id="191816"/>
    <lineage>
        <taxon>Eukaryota</taxon>
        <taxon>Metazoa</taxon>
        <taxon>Chordata</taxon>
        <taxon>Craniata</taxon>
        <taxon>Vertebrata</taxon>
        <taxon>Euteleostomi</taxon>
        <taxon>Mammalia</taxon>
        <taxon>Eutheria</taxon>
        <taxon>Laurasiatheria</taxon>
        <taxon>Carnivora</taxon>
        <taxon>Feliformia</taxon>
        <taxon>Felidae</taxon>
        <taxon>Felinae</taxon>
        <taxon>Lynx</taxon>
    </lineage>
</organism>
<evidence type="ECO:0000256" key="1">
    <source>
        <dbReference type="ARBA" id="ARBA00022553"/>
    </source>
</evidence>
<dbReference type="EMBL" id="CAAGRJ010028225">
    <property type="protein sequence ID" value="VFV39934.1"/>
    <property type="molecule type" value="Genomic_DNA"/>
</dbReference>
<evidence type="ECO:0000256" key="2">
    <source>
        <dbReference type="ARBA" id="ARBA00022744"/>
    </source>
</evidence>
<dbReference type="AlphaFoldDB" id="A0A485P6N1"/>
<keyword evidence="1" id="KW-0597">Phosphoprotein</keyword>
<gene>
    <name evidence="3" type="ORF">LYPA_23C016846</name>
</gene>
<evidence type="ECO:0000313" key="4">
    <source>
        <dbReference type="Proteomes" id="UP000386466"/>
    </source>
</evidence>
<dbReference type="GO" id="GO:0005882">
    <property type="term" value="C:intermediate filament"/>
    <property type="evidence" value="ECO:0007669"/>
    <property type="project" value="UniProtKB-KW"/>
</dbReference>
<keyword evidence="2" id="KW-0416">Keratin</keyword>
<accession>A0A485P6N1</accession>
<evidence type="ECO:0000313" key="3">
    <source>
        <dbReference type="EMBL" id="VFV39934.1"/>
    </source>
</evidence>
<sequence length="91" mass="10182">PYFKTIKELQDKILVATIKHSKIVLQIDNACLAADDFPTRSGLGGRHNGLRGVLDELTPARTNLEMQIEGLREELADLQENQQRKSVPWGA</sequence>
<feature type="non-terminal residue" evidence="3">
    <location>
        <position position="91"/>
    </location>
</feature>
<dbReference type="InterPro" id="IPR002957">
    <property type="entry name" value="Keratin_I"/>
</dbReference>
<dbReference type="PANTHER" id="PTHR23239:SF14">
    <property type="entry name" value="KERATIN, TYPE I CYTOSKELETAL 19"/>
    <property type="match status" value="1"/>
</dbReference>
<dbReference type="GO" id="GO:0030855">
    <property type="term" value="P:epithelial cell differentiation"/>
    <property type="evidence" value="ECO:0007669"/>
    <property type="project" value="TreeGrafter"/>
</dbReference>
<keyword evidence="4" id="KW-1185">Reference proteome</keyword>
<feature type="non-terminal residue" evidence="3">
    <location>
        <position position="1"/>
    </location>
</feature>
<protein>
    <submittedName>
        <fullName evidence="3">Type i cytoskeletal</fullName>
    </submittedName>
</protein>
<dbReference type="GO" id="GO:0045109">
    <property type="term" value="P:intermediate filament organization"/>
    <property type="evidence" value="ECO:0007669"/>
    <property type="project" value="TreeGrafter"/>
</dbReference>
<reference evidence="3 4" key="1">
    <citation type="submission" date="2019-01" db="EMBL/GenBank/DDBJ databases">
        <authorList>
            <person name="Alioto T."/>
            <person name="Alioto T."/>
        </authorList>
    </citation>
    <scope>NUCLEOTIDE SEQUENCE [LARGE SCALE GENOMIC DNA]</scope>
</reference>
<proteinExistence type="predicted"/>